<protein>
    <submittedName>
        <fullName evidence="2">Uncharacterized protein</fullName>
    </submittedName>
</protein>
<name>X8BM30_MYCXE</name>
<feature type="region of interest" description="Disordered" evidence="1">
    <location>
        <begin position="23"/>
        <end position="44"/>
    </location>
</feature>
<dbReference type="EMBL" id="JAOB01000038">
    <property type="protein sequence ID" value="EUA44120.1"/>
    <property type="molecule type" value="Genomic_DNA"/>
</dbReference>
<dbReference type="AlphaFoldDB" id="X8BM30"/>
<sequence>MNFGKLSYAVDFDKEPDVLRQLLSAPTSSSRDRAPRAAAPAIER</sequence>
<comment type="caution">
    <text evidence="2">The sequence shown here is derived from an EMBL/GenBank/DDBJ whole genome shotgun (WGS) entry which is preliminary data.</text>
</comment>
<organism evidence="2">
    <name type="scientific">Mycobacterium xenopi 4042</name>
    <dbReference type="NCBI Taxonomy" id="1299334"/>
    <lineage>
        <taxon>Bacteria</taxon>
        <taxon>Bacillati</taxon>
        <taxon>Actinomycetota</taxon>
        <taxon>Actinomycetes</taxon>
        <taxon>Mycobacteriales</taxon>
        <taxon>Mycobacteriaceae</taxon>
        <taxon>Mycobacterium</taxon>
    </lineage>
</organism>
<dbReference type="PATRIC" id="fig|1299334.3.peg.3828"/>
<evidence type="ECO:0000256" key="1">
    <source>
        <dbReference type="SAM" id="MobiDB-lite"/>
    </source>
</evidence>
<accession>X8BM30</accession>
<gene>
    <name evidence="2" type="ORF">I553_2774</name>
</gene>
<reference evidence="2" key="1">
    <citation type="submission" date="2014-01" db="EMBL/GenBank/DDBJ databases">
        <authorList>
            <person name="Brown-Elliot B."/>
            <person name="Wallace R."/>
            <person name="Lenaerts A."/>
            <person name="Ordway D."/>
            <person name="DeGroote M.A."/>
            <person name="Parker T."/>
            <person name="Sizemore C."/>
            <person name="Tallon L.J."/>
            <person name="Sadzewicz L.K."/>
            <person name="Sengamalay N."/>
            <person name="Fraser C.M."/>
            <person name="Hine E."/>
            <person name="Shefchek K.A."/>
            <person name="Das S.P."/>
            <person name="Tettelin H."/>
        </authorList>
    </citation>
    <scope>NUCLEOTIDE SEQUENCE [LARGE SCALE GENOMIC DNA]</scope>
    <source>
        <strain evidence="2">4042</strain>
    </source>
</reference>
<proteinExistence type="predicted"/>
<evidence type="ECO:0000313" key="2">
    <source>
        <dbReference type="EMBL" id="EUA44120.1"/>
    </source>
</evidence>